<evidence type="ECO:0000256" key="1">
    <source>
        <dbReference type="PROSITE-ProRule" id="PRU00782"/>
    </source>
</evidence>
<feature type="compositionally biased region" description="Basic residues" evidence="2">
    <location>
        <begin position="185"/>
        <end position="194"/>
    </location>
</feature>
<sequence>MFDRGLCCRQLRYSGMMETIRIRRAGYPIRHSFTEFVERYRFLISGVPPSHKVSDAPSDTIHMGQILHDSGVSPSHRTGFKPGDKRVFMRRLSFQTDCHSATARICQVVLGRSDYQLGHTKVFLKDAHDLFLEQERDRVLTRKILILQRSIRGWVYRRRVVRRGANNNNNNSNNNNNHNNNNRNNHNHHNHNNN</sequence>
<dbReference type="GO" id="GO:0003779">
    <property type="term" value="F:actin binding"/>
    <property type="evidence" value="ECO:0007669"/>
    <property type="project" value="UniProtKB-KW"/>
</dbReference>
<accession>A0A7R9G5T6</accession>
<keyword evidence="1" id="KW-0505">Motor protein</keyword>
<dbReference type="GO" id="GO:0005524">
    <property type="term" value="F:ATP binding"/>
    <property type="evidence" value="ECO:0007669"/>
    <property type="project" value="InterPro"/>
</dbReference>
<dbReference type="InterPro" id="IPR001609">
    <property type="entry name" value="Myosin_head_motor_dom-like"/>
</dbReference>
<dbReference type="SUPFAM" id="SSF52540">
    <property type="entry name" value="P-loop containing nucleoside triphosphate hydrolases"/>
    <property type="match status" value="1"/>
</dbReference>
<keyword evidence="1" id="KW-0518">Myosin</keyword>
<gene>
    <name evidence="4" type="ORF">TSIB3V08_LOCUS12258</name>
</gene>
<evidence type="ECO:0000313" key="4">
    <source>
        <dbReference type="EMBL" id="CAD7268256.1"/>
    </source>
</evidence>
<feature type="region of interest" description="Disordered" evidence="2">
    <location>
        <begin position="164"/>
        <end position="194"/>
    </location>
</feature>
<reference evidence="4" key="1">
    <citation type="submission" date="2020-11" db="EMBL/GenBank/DDBJ databases">
        <authorList>
            <person name="Tran Van P."/>
        </authorList>
    </citation>
    <scope>NUCLEOTIDE SEQUENCE</scope>
</reference>
<keyword evidence="1" id="KW-0009">Actin-binding</keyword>
<feature type="compositionally biased region" description="Low complexity" evidence="2">
    <location>
        <begin position="166"/>
        <end position="184"/>
    </location>
</feature>
<feature type="domain" description="Myosin motor" evidence="3">
    <location>
        <begin position="1"/>
        <end position="137"/>
    </location>
</feature>
<dbReference type="Gene3D" id="1.20.5.4820">
    <property type="match status" value="1"/>
</dbReference>
<dbReference type="InterPro" id="IPR027417">
    <property type="entry name" value="P-loop_NTPase"/>
</dbReference>
<dbReference type="AlphaFoldDB" id="A0A7R9G5T6"/>
<organism evidence="4">
    <name type="scientific">Timema shepardi</name>
    <name type="common">Walking stick</name>
    <dbReference type="NCBI Taxonomy" id="629360"/>
    <lineage>
        <taxon>Eukaryota</taxon>
        <taxon>Metazoa</taxon>
        <taxon>Ecdysozoa</taxon>
        <taxon>Arthropoda</taxon>
        <taxon>Hexapoda</taxon>
        <taxon>Insecta</taxon>
        <taxon>Pterygota</taxon>
        <taxon>Neoptera</taxon>
        <taxon>Polyneoptera</taxon>
        <taxon>Phasmatodea</taxon>
        <taxon>Timematodea</taxon>
        <taxon>Timematoidea</taxon>
        <taxon>Timematidae</taxon>
        <taxon>Timema</taxon>
    </lineage>
</organism>
<comment type="caution">
    <text evidence="1">Lacks conserved residue(s) required for the propagation of feature annotation.</text>
</comment>
<dbReference type="Gene3D" id="6.20.240.20">
    <property type="match status" value="1"/>
</dbReference>
<dbReference type="InterPro" id="IPR051724">
    <property type="entry name" value="Actin_motor_Myosin"/>
</dbReference>
<dbReference type="PROSITE" id="PS50096">
    <property type="entry name" value="IQ"/>
    <property type="match status" value="1"/>
</dbReference>
<evidence type="ECO:0000259" key="3">
    <source>
        <dbReference type="PROSITE" id="PS51456"/>
    </source>
</evidence>
<comment type="similarity">
    <text evidence="1">Belongs to the TRAFAC class myosin-kinesin ATPase superfamily. Myosin family.</text>
</comment>
<proteinExistence type="inferred from homology"/>
<name>A0A7R9G5T6_TIMSH</name>
<dbReference type="PANTHER" id="PTHR46049:SF10">
    <property type="entry name" value="MYOSIN VIIA"/>
    <property type="match status" value="1"/>
</dbReference>
<dbReference type="Pfam" id="PF00063">
    <property type="entry name" value="Myosin_head"/>
    <property type="match status" value="1"/>
</dbReference>
<dbReference type="PANTHER" id="PTHR46049">
    <property type="entry name" value="AGAP003327-PA"/>
    <property type="match status" value="1"/>
</dbReference>
<protein>
    <recommendedName>
        <fullName evidence="3">Myosin motor domain-containing protein</fullName>
    </recommendedName>
</protein>
<dbReference type="EMBL" id="OC012335">
    <property type="protein sequence ID" value="CAD7268256.1"/>
    <property type="molecule type" value="Genomic_DNA"/>
</dbReference>
<evidence type="ECO:0000256" key="2">
    <source>
        <dbReference type="SAM" id="MobiDB-lite"/>
    </source>
</evidence>
<dbReference type="GO" id="GO:0016459">
    <property type="term" value="C:myosin complex"/>
    <property type="evidence" value="ECO:0007669"/>
    <property type="project" value="UniProtKB-KW"/>
</dbReference>
<dbReference type="PROSITE" id="PS51456">
    <property type="entry name" value="MYOSIN_MOTOR"/>
    <property type="match status" value="1"/>
</dbReference>
<dbReference type="GO" id="GO:0003774">
    <property type="term" value="F:cytoskeletal motor activity"/>
    <property type="evidence" value="ECO:0007669"/>
    <property type="project" value="InterPro"/>
</dbReference>